<dbReference type="AlphaFoldDB" id="A0A9X2P4P1"/>
<feature type="chain" id="PRO_5040943772" evidence="2">
    <location>
        <begin position="19"/>
        <end position="298"/>
    </location>
</feature>
<dbReference type="InterPro" id="IPR029058">
    <property type="entry name" value="AB_hydrolase_fold"/>
</dbReference>
<evidence type="ECO:0000259" key="3">
    <source>
        <dbReference type="Pfam" id="PF20434"/>
    </source>
</evidence>
<dbReference type="Pfam" id="PF20434">
    <property type="entry name" value="BD-FAE"/>
    <property type="match status" value="1"/>
</dbReference>
<gene>
    <name evidence="4" type="ORF">NU887_13150</name>
</gene>
<sequence>MKYLFLFCFCLMSSLLFSQTEMPLYEGPIPNSKDVPNVETSEVRDDGILIISKVTVPTLTAYLPSKETATGKAIIICPGGGYWLLAAGHEGHDVAKEFAKRGVAAFVLKYRLPNGLAMEDKSIGPLQDAQRAIQMVRENAAKWNVKPDQIGIMGFSAGGHLASTAGTHFKREVIENPKKTSLRPDFMVLVYPVITFDKEVGHSGSSKNLIGERPPQGMIDLYSNDKQVTAETPPTYLVHAKDDPVKIENSYLFEAALKQNNVPVSHTYFEKGGHGYGMINPTSEVRWMDDVEKWMKAF</sequence>
<comment type="caution">
    <text evidence="4">The sequence shown here is derived from an EMBL/GenBank/DDBJ whole genome shotgun (WGS) entry which is preliminary data.</text>
</comment>
<dbReference type="PANTHER" id="PTHR48081:SF6">
    <property type="entry name" value="PEPTIDASE S9 PROLYL OLIGOPEPTIDASE CATALYTIC DOMAIN-CONTAINING PROTEIN"/>
    <property type="match status" value="1"/>
</dbReference>
<dbReference type="SUPFAM" id="SSF53474">
    <property type="entry name" value="alpha/beta-Hydrolases"/>
    <property type="match status" value="1"/>
</dbReference>
<dbReference type="Proteomes" id="UP001142175">
    <property type="component" value="Unassembled WGS sequence"/>
</dbReference>
<evidence type="ECO:0000313" key="4">
    <source>
        <dbReference type="EMBL" id="MCR9015986.1"/>
    </source>
</evidence>
<protein>
    <submittedName>
        <fullName evidence="4">Alpha/beta hydrolase</fullName>
    </submittedName>
</protein>
<evidence type="ECO:0000256" key="2">
    <source>
        <dbReference type="SAM" id="SignalP"/>
    </source>
</evidence>
<keyword evidence="5" id="KW-1185">Reference proteome</keyword>
<evidence type="ECO:0000256" key="1">
    <source>
        <dbReference type="ARBA" id="ARBA00022801"/>
    </source>
</evidence>
<organism evidence="4 5">
    <name type="scientific">Aquiflexum gelatinilyticum</name>
    <dbReference type="NCBI Taxonomy" id="2961943"/>
    <lineage>
        <taxon>Bacteria</taxon>
        <taxon>Pseudomonadati</taxon>
        <taxon>Bacteroidota</taxon>
        <taxon>Cytophagia</taxon>
        <taxon>Cytophagales</taxon>
        <taxon>Cyclobacteriaceae</taxon>
        <taxon>Aquiflexum</taxon>
    </lineage>
</organism>
<evidence type="ECO:0000313" key="5">
    <source>
        <dbReference type="Proteomes" id="UP001142175"/>
    </source>
</evidence>
<keyword evidence="2" id="KW-0732">Signal</keyword>
<dbReference type="GO" id="GO:0016787">
    <property type="term" value="F:hydrolase activity"/>
    <property type="evidence" value="ECO:0007669"/>
    <property type="project" value="UniProtKB-KW"/>
</dbReference>
<feature type="domain" description="BD-FAE-like" evidence="3">
    <location>
        <begin position="61"/>
        <end position="257"/>
    </location>
</feature>
<dbReference type="Gene3D" id="3.40.50.1820">
    <property type="entry name" value="alpha/beta hydrolase"/>
    <property type="match status" value="1"/>
</dbReference>
<dbReference type="EMBL" id="JANSUY010000011">
    <property type="protein sequence ID" value="MCR9015986.1"/>
    <property type="molecule type" value="Genomic_DNA"/>
</dbReference>
<reference evidence="4" key="1">
    <citation type="submission" date="2022-08" db="EMBL/GenBank/DDBJ databases">
        <authorList>
            <person name="Zhang D."/>
        </authorList>
    </citation>
    <scope>NUCLEOTIDE SEQUENCE</scope>
    <source>
        <strain evidence="4">XJ19-11</strain>
    </source>
</reference>
<accession>A0A9X2P4P1</accession>
<feature type="signal peptide" evidence="2">
    <location>
        <begin position="1"/>
        <end position="18"/>
    </location>
</feature>
<proteinExistence type="predicted"/>
<dbReference type="PANTHER" id="PTHR48081">
    <property type="entry name" value="AB HYDROLASE SUPERFAMILY PROTEIN C4A8.06C"/>
    <property type="match status" value="1"/>
</dbReference>
<dbReference type="InterPro" id="IPR049492">
    <property type="entry name" value="BD-FAE-like_dom"/>
</dbReference>
<keyword evidence="1 4" id="KW-0378">Hydrolase</keyword>
<dbReference type="RefSeq" id="WP_258423843.1">
    <property type="nucleotide sequence ID" value="NZ_JANSUY010000011.1"/>
</dbReference>
<name>A0A9X2P4P1_9BACT</name>
<dbReference type="InterPro" id="IPR050300">
    <property type="entry name" value="GDXG_lipolytic_enzyme"/>
</dbReference>